<evidence type="ECO:0000313" key="2">
    <source>
        <dbReference type="Proteomes" id="UP000237229"/>
    </source>
</evidence>
<evidence type="ECO:0008006" key="3">
    <source>
        <dbReference type="Google" id="ProtNLM"/>
    </source>
</evidence>
<organism evidence="1 2">
    <name type="scientific">Avibacterium endocarditidis</name>
    <dbReference type="NCBI Taxonomy" id="380674"/>
    <lineage>
        <taxon>Bacteria</taxon>
        <taxon>Pseudomonadati</taxon>
        <taxon>Pseudomonadota</taxon>
        <taxon>Gammaproteobacteria</taxon>
        <taxon>Pasteurellales</taxon>
        <taxon>Pasteurellaceae</taxon>
        <taxon>Avibacterium</taxon>
    </lineage>
</organism>
<dbReference type="EMBL" id="PQVI01000099">
    <property type="protein sequence ID" value="POY42061.1"/>
    <property type="molecule type" value="Genomic_DNA"/>
</dbReference>
<sequence length="350" mass="40185">MRQSDPKYSGWSDDARLLDQALAELDKKYYAGTLTAEQEKWANKLVNIDRQHFAEYVFYQGIQTFAHQQQVMLNAQQGATLTWLNNLAQHQQSTVWLTLDNANIEPELTYIHNKSRFNNVAINGLKVEGKHKLAARLSNQRHNYEERYKAVTKSLKERFTELQLRYGYALSPQIELFGAVNYGKGKLKYQSSFNAERNNNEGRTTGYGANVGMAWRYPITANLSWHNMFDLAYGYKELSHLTTSNDVQISKLKTQFSSLGAVSQLNYQFGNINLFAHTRVQKTLSSKTKGEANYFGVQTKVDQRNKIYPKTQVQFGAGVSYQHQGWKVSTSFNTGNYRQRDINAEIGYTF</sequence>
<accession>A0ABX4ZRG6</accession>
<name>A0ABX4ZRG6_9PAST</name>
<comment type="caution">
    <text evidence="1">The sequence shown here is derived from an EMBL/GenBank/DDBJ whole genome shotgun (WGS) entry which is preliminary data.</text>
</comment>
<gene>
    <name evidence="1" type="ORF">C3Z13_08030</name>
</gene>
<reference evidence="1 2" key="1">
    <citation type="submission" date="2018-02" db="EMBL/GenBank/DDBJ databases">
        <title>Classification genera of Pasteurellaceae by whole genome sequence comparison.</title>
        <authorList>
            <person name="Christensen H."/>
        </authorList>
    </citation>
    <scope>NUCLEOTIDE SEQUENCE [LARGE SCALE GENOMIC DNA]</scope>
    <source>
        <strain evidence="1 2">20186H4H1</strain>
    </source>
</reference>
<dbReference type="Proteomes" id="UP000237229">
    <property type="component" value="Unassembled WGS sequence"/>
</dbReference>
<proteinExistence type="predicted"/>
<dbReference type="Gene3D" id="2.40.128.130">
    <property type="entry name" value="Autotransporter beta-domain"/>
    <property type="match status" value="1"/>
</dbReference>
<evidence type="ECO:0000313" key="1">
    <source>
        <dbReference type="EMBL" id="POY42061.1"/>
    </source>
</evidence>
<dbReference type="RefSeq" id="WP_103855576.1">
    <property type="nucleotide sequence ID" value="NZ_PQVI01000099.1"/>
</dbReference>
<keyword evidence="2" id="KW-1185">Reference proteome</keyword>
<protein>
    <recommendedName>
        <fullName evidence="3">Autotransporter domain-containing protein</fullName>
    </recommendedName>
</protein>
<dbReference type="InterPro" id="IPR036709">
    <property type="entry name" value="Autotransporte_beta_dom_sf"/>
</dbReference>